<dbReference type="GO" id="GO:0003677">
    <property type="term" value="F:DNA binding"/>
    <property type="evidence" value="ECO:0007669"/>
    <property type="project" value="UniProtKB-KW"/>
</dbReference>
<reference evidence="11" key="1">
    <citation type="submission" date="2025-08" db="UniProtKB">
        <authorList>
            <consortium name="RefSeq"/>
        </authorList>
    </citation>
    <scope>IDENTIFICATION</scope>
</reference>
<evidence type="ECO:0000256" key="7">
    <source>
        <dbReference type="PROSITE-ProRule" id="PRU00042"/>
    </source>
</evidence>
<evidence type="ECO:0000256" key="4">
    <source>
        <dbReference type="ARBA" id="ARBA00022771"/>
    </source>
</evidence>
<feature type="domain" description="C2H2-type" evidence="9">
    <location>
        <begin position="546"/>
        <end position="573"/>
    </location>
</feature>
<name>A0A1S3RBR2_SALSA</name>
<dbReference type="GO" id="GO:0008270">
    <property type="term" value="F:zinc ion binding"/>
    <property type="evidence" value="ECO:0007669"/>
    <property type="project" value="UniProtKB-KW"/>
</dbReference>
<comment type="subcellular location">
    <subcellularLocation>
        <location evidence="1">Nucleus</location>
    </subcellularLocation>
</comment>
<dbReference type="PROSITE" id="PS00028">
    <property type="entry name" value="ZINC_FINGER_C2H2_1"/>
    <property type="match status" value="17"/>
</dbReference>
<gene>
    <name evidence="11" type="primary">LOC106601540</name>
</gene>
<dbReference type="SMART" id="SM00355">
    <property type="entry name" value="ZnF_C2H2"/>
    <property type="match status" value="18"/>
</dbReference>
<dbReference type="SUPFAM" id="SSF57667">
    <property type="entry name" value="beta-beta-alpha zinc fingers"/>
    <property type="match status" value="8"/>
</dbReference>
<feature type="domain" description="C2H2-type" evidence="9">
    <location>
        <begin position="1005"/>
        <end position="1032"/>
    </location>
</feature>
<feature type="compositionally biased region" description="Basic and acidic residues" evidence="8">
    <location>
        <begin position="425"/>
        <end position="437"/>
    </location>
</feature>
<dbReference type="KEGG" id="sasa:106601540"/>
<feature type="domain" description="C2H2-type" evidence="9">
    <location>
        <begin position="901"/>
        <end position="929"/>
    </location>
</feature>
<dbReference type="Proteomes" id="UP001652741">
    <property type="component" value="Chromosome ssa01"/>
</dbReference>
<dbReference type="InterPro" id="IPR050331">
    <property type="entry name" value="Zinc_finger"/>
</dbReference>
<feature type="domain" description="C2H2-type" evidence="9">
    <location>
        <begin position="30"/>
        <end position="57"/>
    </location>
</feature>
<keyword evidence="5" id="KW-0862">Zinc</keyword>
<protein>
    <submittedName>
        <fullName evidence="11">Zinc finger protein 770</fullName>
    </submittedName>
</protein>
<dbReference type="GeneID" id="106601540"/>
<feature type="domain" description="C2H2-type" evidence="9">
    <location>
        <begin position="391"/>
        <end position="418"/>
    </location>
</feature>
<feature type="domain" description="C2H2-type" evidence="9">
    <location>
        <begin position="279"/>
        <end position="307"/>
    </location>
</feature>
<keyword evidence="3" id="KW-0677">Repeat</keyword>
<evidence type="ECO:0000313" key="10">
    <source>
        <dbReference type="Proteomes" id="UP001652741"/>
    </source>
</evidence>
<feature type="domain" description="C2H2-type" evidence="9">
    <location>
        <begin position="518"/>
        <end position="545"/>
    </location>
</feature>
<dbReference type="RefSeq" id="XP_014049297.2">
    <property type="nucleotide sequence ID" value="XM_014193822.2"/>
</dbReference>
<organism evidence="10 11">
    <name type="scientific">Salmo salar</name>
    <name type="common">Atlantic salmon</name>
    <dbReference type="NCBI Taxonomy" id="8030"/>
    <lineage>
        <taxon>Eukaryota</taxon>
        <taxon>Metazoa</taxon>
        <taxon>Chordata</taxon>
        <taxon>Craniata</taxon>
        <taxon>Vertebrata</taxon>
        <taxon>Euteleostomi</taxon>
        <taxon>Actinopterygii</taxon>
        <taxon>Neopterygii</taxon>
        <taxon>Teleostei</taxon>
        <taxon>Protacanthopterygii</taxon>
        <taxon>Salmoniformes</taxon>
        <taxon>Salmonidae</taxon>
        <taxon>Salmoninae</taxon>
        <taxon>Salmo</taxon>
    </lineage>
</organism>
<dbReference type="Pfam" id="PF00096">
    <property type="entry name" value="zf-C2H2"/>
    <property type="match status" value="10"/>
</dbReference>
<feature type="domain" description="C2H2-type" evidence="9">
    <location>
        <begin position="1115"/>
        <end position="1142"/>
    </location>
</feature>
<evidence type="ECO:0000259" key="9">
    <source>
        <dbReference type="PROSITE" id="PS50157"/>
    </source>
</evidence>
<dbReference type="InterPro" id="IPR036236">
    <property type="entry name" value="Znf_C2H2_sf"/>
</dbReference>
<keyword evidence="2" id="KW-0479">Metal-binding</keyword>
<keyword evidence="6" id="KW-0539">Nucleus</keyword>
<dbReference type="AlphaFoldDB" id="A0A1S3RBR2"/>
<evidence type="ECO:0000256" key="3">
    <source>
        <dbReference type="ARBA" id="ARBA00022737"/>
    </source>
</evidence>
<dbReference type="GO" id="GO:0005634">
    <property type="term" value="C:nucleus"/>
    <property type="evidence" value="ECO:0007669"/>
    <property type="project" value="UniProtKB-SubCell"/>
</dbReference>
<evidence type="ECO:0000256" key="2">
    <source>
        <dbReference type="ARBA" id="ARBA00022723"/>
    </source>
</evidence>
<evidence type="ECO:0000256" key="5">
    <source>
        <dbReference type="ARBA" id="ARBA00022833"/>
    </source>
</evidence>
<feature type="domain" description="C2H2-type" evidence="9">
    <location>
        <begin position="363"/>
        <end position="390"/>
    </location>
</feature>
<evidence type="ECO:0000313" key="11">
    <source>
        <dbReference type="RefSeq" id="XP_014049297.2"/>
    </source>
</evidence>
<feature type="compositionally biased region" description="Polar residues" evidence="8">
    <location>
        <begin position="438"/>
        <end position="451"/>
    </location>
</feature>
<dbReference type="GO" id="GO:0010468">
    <property type="term" value="P:regulation of gene expression"/>
    <property type="evidence" value="ECO:0007669"/>
    <property type="project" value="TreeGrafter"/>
</dbReference>
<evidence type="ECO:0000256" key="1">
    <source>
        <dbReference type="ARBA" id="ARBA00004123"/>
    </source>
</evidence>
<feature type="domain" description="C2H2-type" evidence="9">
    <location>
        <begin position="873"/>
        <end position="900"/>
    </location>
</feature>
<accession>A0A1S3RBR2</accession>
<dbReference type="Gene3D" id="3.30.160.60">
    <property type="entry name" value="Classic Zinc Finger"/>
    <property type="match status" value="15"/>
</dbReference>
<feature type="domain" description="C2H2-type" evidence="9">
    <location>
        <begin position="201"/>
        <end position="232"/>
    </location>
</feature>
<feature type="region of interest" description="Disordered" evidence="8">
    <location>
        <begin position="412"/>
        <end position="453"/>
    </location>
</feature>
<feature type="domain" description="C2H2-type" evidence="9">
    <location>
        <begin position="251"/>
        <end position="278"/>
    </location>
</feature>
<feature type="domain" description="C2H2-type" evidence="9">
    <location>
        <begin position="744"/>
        <end position="771"/>
    </location>
</feature>
<evidence type="ECO:0000256" key="8">
    <source>
        <dbReference type="SAM" id="MobiDB-lite"/>
    </source>
</evidence>
<keyword evidence="10" id="KW-1185">Reference proteome</keyword>
<keyword evidence="4 7" id="KW-0863">Zinc-finger</keyword>
<feature type="domain" description="C2H2-type" evidence="9">
    <location>
        <begin position="1143"/>
        <end position="1166"/>
    </location>
</feature>
<feature type="domain" description="C2H2-type" evidence="9">
    <location>
        <begin position="173"/>
        <end position="200"/>
    </location>
</feature>
<feature type="domain" description="C2H2-type" evidence="9">
    <location>
        <begin position="2"/>
        <end position="29"/>
    </location>
</feature>
<dbReference type="PANTHER" id="PTHR16515:SF49">
    <property type="entry name" value="GASTRULA ZINC FINGER PROTEIN XLCGF49.1-LIKE-RELATED"/>
    <property type="match status" value="1"/>
</dbReference>
<evidence type="ECO:0000256" key="6">
    <source>
        <dbReference type="ARBA" id="ARBA00023242"/>
    </source>
</evidence>
<proteinExistence type="predicted"/>
<feature type="domain" description="C2H2-type" evidence="9">
    <location>
        <begin position="716"/>
        <end position="743"/>
    </location>
</feature>
<sequence>MHQCSVCQKGFPSGSKLQRHYLIHTGQKPFICLVCGKAFRQSVHLKKHSETHTGNYRNWSPPTDSLPHPISVPTNLDPSLKKSGHYLTTDTPLLPTVSFQRDGTMQRTLLEMYTTATEIKPQPELIPPADNGCFISQQSTLPSGNDFTNVILQDNMIGSDGMENSAWYTDSVHTCTVCLMCFSSSHQLQRHLPVHSHPKPFECSICGKAFRLRVHLKMHSQIHERRHTGFKTIPMLGSQQSSSRGRMRVNHECPTCSKTFCSPSKLKRHFLTHTGQKPFSCEDCGKTFRQVSHLKTHLYASHNISNSQSGCTKQKRIDARNKNKEMELQCEISVSAPQHLDKLETKSPLPVKVEPNTSGTSHFQCSICLKTFSSSIRRRQHYMMHKEVRPFQCRVCGRAFHLSTHLKRHQFSHKNLDESQNTSQVDDHRDAVSKTEHAYQNSDKGMTSPEPNDSKVFELDIIVKPEHWKLNFKVDKDFPVSTLQDSTATSYLETPVSGQTNSQCKKISQKTKNQPLNRQCLACLKSFPSPSKLQRHMLTHTGQRPFGCHTCGKRFRQPTHLRIHSRTHLWPRNGKQTYAQRSRPPLRRMTEYRGSPVGVQFQEKLPEKLNFDRNFHLNSPTESQSGQGSAFTCGHNECNSEVQWFHCSTSSLSKLRLPLQMPPETTLNKSGHLELKSQAKPSAGKVHNDPFLSIGPELALKGADATPVGNASHSQHQCLLCFEYFPCASKLQRHNLVHTGLRPFRCLACGKTFRQATHLKVHERTHNKWKPFRPASRQGNRMKVRRQQQHQYSKVCVQVPVASSMKTELLHLNGVNEWRPFQDNFEDTCNNQAKAQQDDNIVNTSKQSIQNNLHKRNNSRPINKVICVKRKAHLCTICQKGFDTPSKLSRHFLIHTGIRPFKCSLCTKTFRQPCHLRSHEQRTHENKTCSDVQENSRFRDHETLASAQGKTLRDMPQSYKDCSDHCSVTDEGLEHSSQTRDPSFVVKRDVPDDSMESGSRQSEDYWCTECHSHFLSPSELATHLNIHVQSNKITGQTSLQQEMGGHMDVQTNRVVADADSHNVIQNERLDHYWSEPIHTPFQCDTCITSFETERDLQVHKCVSRNLIEFTQSNPYQCAICFKDFKTPSKLQRHYVTHTGERPFQCKVCEKTFTQASHLKTHQRTHK</sequence>
<dbReference type="PANTHER" id="PTHR16515">
    <property type="entry name" value="PR DOMAIN ZINC FINGER PROTEIN"/>
    <property type="match status" value="1"/>
</dbReference>
<dbReference type="PROSITE" id="PS50157">
    <property type="entry name" value="ZINC_FINGER_C2H2_2"/>
    <property type="match status" value="17"/>
</dbReference>
<dbReference type="InterPro" id="IPR013087">
    <property type="entry name" value="Znf_C2H2_type"/>
</dbReference>